<proteinExistence type="predicted"/>
<dbReference type="RefSeq" id="WP_200269805.1">
    <property type="nucleotide sequence ID" value="NZ_JAENHN010000037.1"/>
</dbReference>
<comment type="caution">
    <text evidence="1">The sequence shown here is derived from an EMBL/GenBank/DDBJ whole genome shotgun (WGS) entry which is preliminary data.</text>
</comment>
<evidence type="ECO:0000313" key="2">
    <source>
        <dbReference type="Proteomes" id="UP000596739"/>
    </source>
</evidence>
<name>A0ABS1EQ69_9CLOT</name>
<evidence type="ECO:0000313" key="1">
    <source>
        <dbReference type="EMBL" id="MBK1811530.1"/>
    </source>
</evidence>
<gene>
    <name evidence="1" type="ORF">JHL18_12950</name>
</gene>
<sequence length="45" mass="5367">MELNNQELSEEIIEKLKKMKQEAIEEMVRRGWDREKAEAQAEAFS</sequence>
<dbReference type="Proteomes" id="UP000596739">
    <property type="component" value="Unassembled WGS sequence"/>
</dbReference>
<protein>
    <submittedName>
        <fullName evidence="1">Uncharacterized protein</fullName>
    </submittedName>
</protein>
<keyword evidence="2" id="KW-1185">Reference proteome</keyword>
<organism evidence="1 2">
    <name type="scientific">Clostridium yunnanense</name>
    <dbReference type="NCBI Taxonomy" id="2800325"/>
    <lineage>
        <taxon>Bacteria</taxon>
        <taxon>Bacillati</taxon>
        <taxon>Bacillota</taxon>
        <taxon>Clostridia</taxon>
        <taxon>Eubacteriales</taxon>
        <taxon>Clostridiaceae</taxon>
        <taxon>Clostridium</taxon>
    </lineage>
</organism>
<accession>A0ABS1EQ69</accession>
<dbReference type="EMBL" id="JAENHN010000037">
    <property type="protein sequence ID" value="MBK1811530.1"/>
    <property type="molecule type" value="Genomic_DNA"/>
</dbReference>
<reference evidence="2" key="1">
    <citation type="submission" date="2021-01" db="EMBL/GenBank/DDBJ databases">
        <title>Genome public.</title>
        <authorList>
            <person name="Liu C."/>
            <person name="Sun Q."/>
        </authorList>
    </citation>
    <scope>NUCLEOTIDE SEQUENCE [LARGE SCALE GENOMIC DNA]</scope>
    <source>
        <strain evidence="2">YIM B02505</strain>
    </source>
</reference>